<feature type="signal peptide" evidence="1">
    <location>
        <begin position="1"/>
        <end position="23"/>
    </location>
</feature>
<dbReference type="AlphaFoldDB" id="A0AA85K780"/>
<evidence type="ECO:0000256" key="1">
    <source>
        <dbReference type="SAM" id="SignalP"/>
    </source>
</evidence>
<evidence type="ECO:0000313" key="2">
    <source>
        <dbReference type="Proteomes" id="UP000050795"/>
    </source>
</evidence>
<proteinExistence type="predicted"/>
<reference evidence="2" key="1">
    <citation type="submission" date="2022-06" db="EMBL/GenBank/DDBJ databases">
        <authorList>
            <person name="Berger JAMES D."/>
            <person name="Berger JAMES D."/>
        </authorList>
    </citation>
    <scope>NUCLEOTIDE SEQUENCE [LARGE SCALE GENOMIC DNA]</scope>
</reference>
<protein>
    <recommendedName>
        <fullName evidence="4">Spondin domain-containing protein</fullName>
    </recommendedName>
</protein>
<feature type="chain" id="PRO_5041659337" description="Spondin domain-containing protein" evidence="1">
    <location>
        <begin position="24"/>
        <end position="115"/>
    </location>
</feature>
<reference evidence="3" key="2">
    <citation type="submission" date="2023-11" db="UniProtKB">
        <authorList>
            <consortium name="WormBaseParasite"/>
        </authorList>
    </citation>
    <scope>IDENTIFICATION</scope>
</reference>
<keyword evidence="1" id="KW-0732">Signal</keyword>
<evidence type="ECO:0008006" key="4">
    <source>
        <dbReference type="Google" id="ProtNLM"/>
    </source>
</evidence>
<organism evidence="2 3">
    <name type="scientific">Trichobilharzia regenti</name>
    <name type="common">Nasal bird schistosome</name>
    <dbReference type="NCBI Taxonomy" id="157069"/>
    <lineage>
        <taxon>Eukaryota</taxon>
        <taxon>Metazoa</taxon>
        <taxon>Spiralia</taxon>
        <taxon>Lophotrochozoa</taxon>
        <taxon>Platyhelminthes</taxon>
        <taxon>Trematoda</taxon>
        <taxon>Digenea</taxon>
        <taxon>Strigeidida</taxon>
        <taxon>Schistosomatoidea</taxon>
        <taxon>Schistosomatidae</taxon>
        <taxon>Trichobilharzia</taxon>
    </lineage>
</organism>
<accession>A0AA85K780</accession>
<dbReference type="Proteomes" id="UP000050795">
    <property type="component" value="Unassembled WGS sequence"/>
</dbReference>
<name>A0AA85K780_TRIRE</name>
<dbReference type="WBParaSite" id="TREG1_68320.1">
    <property type="protein sequence ID" value="TREG1_68320.1"/>
    <property type="gene ID" value="TREG1_68320"/>
</dbReference>
<evidence type="ECO:0000313" key="3">
    <source>
        <dbReference type="WBParaSite" id="TREG1_68320.1"/>
    </source>
</evidence>
<sequence>MQAYLKLLLFCVIFLLCECEVKCYYTNIKNIDWSDELSPSSSSSSPTGEIILSQHMPSAALTASTRGQFMGSEVDYYPTWSEPYLYLKPHRNIDEELRKLKAEPPRGLPNVMRYG</sequence>
<keyword evidence="2" id="KW-1185">Reference proteome</keyword>